<sequence>MGDRRNAVPPSRAKARRVPADGIIGRLTYIPAQGDEGIGQIRRNRAKDETPRFKQVTPFSQWCAPSRTTTSQPSDMRPSQVARSQKYWLLEHFPEASVGSEDVESLLLQEIATAQTTQQPALVDTVSLFSVGEATDLRDSNSTRGHPVLAVASGVSGNVIRLISLGREEWSWTEADLKVRVHIADPKLEGEWLHGGGPISLVRFAIDLRKYDPIRWLLVSNGASITVYEPELRPIPMPAATDPGRLPGRPLPSQLFGNPLFAIPCDRTGGSLQADVCFARHPDADTPQLAIIDQAGYWSLWDVTGRRHRRPKALTPVMKMCGNIVSGFIPKLPSNSMANTQPHQLLWLSLGQNISKSSRRSVSRTRSPPERSRTSADPEPQPSRRILLLRSQSALHFFDLSTRKMYPVSSLVSQKQKHRILGVAPSCLDPGQVFILTSTSLFWAVVKEDKNDTLTLDILASCPHQKDVNDQTLRLDVSPATYINNFMACFVCVRSAMDTEMTIFWFISPEPGTPIRYHRDLITLNSPVNFVGLGILPAARRMGAEPTSAAGRAMRSARLRFFQLLTLGQELEVHCALCAWSDDADVSVPLPDRRETLGDGVNRRLKLLQTLTDAFAVPDEFDERAVSGKKELEGLAVTGLKGGIEQRVDFGLVAQRLVAGEPMAGGGDEEMLEDGVDFGFIGEAVEQKKKDDYMPRHSLLDLVTSQRPRGELLELAREWDAQQEALHRRAGEWLFLPEARRPFIDFGPDDLVGRLQDLFVDSSPSQDASLRHREEVLRNMAAEMFLTSIGVSAVPPSWTTQENQLSSSLPFPSSPSIMPSRPSLSSPHKSKGKATPEQKQGDAVALRLRKYATLDTSPTLNGEPALALSRWELGADPDDISWKPGQDLEAEDAINRRRRKIEARRRKAERLSQRIFGDDSLLMERSSQSFGAPGTQQPPTILSTGASSGSQEQRQSLSQSQQTPRPKLAWGFSSQQQQHVGAFGSPRVFAGSPLRKEYRRDSGMIKVGGIHSSQSQSQSQSQGTPSQPRSQVMPGLFGGRPSFSPFKKSPLKKGKRKSEVRLSGFR</sequence>
<dbReference type="RefSeq" id="XP_003666857.1">
    <property type="nucleotide sequence ID" value="XM_003666809.1"/>
</dbReference>
<dbReference type="Pfam" id="PF10214">
    <property type="entry name" value="Rrn6_beta-prop"/>
    <property type="match status" value="1"/>
</dbReference>
<dbReference type="Proteomes" id="UP000007322">
    <property type="component" value="Chromosome 7"/>
</dbReference>
<dbReference type="PANTHER" id="PTHR28221">
    <property type="entry name" value="RNA POLYMERASE I-SPECIFIC TRANSCRIPTION INITIATION FACTOR RRN6"/>
    <property type="match status" value="1"/>
</dbReference>
<evidence type="ECO:0000259" key="2">
    <source>
        <dbReference type="Pfam" id="PF10214"/>
    </source>
</evidence>
<dbReference type="GO" id="GO:0001163">
    <property type="term" value="F:RNA polymerase I transcription regulatory region sequence-specific DNA binding"/>
    <property type="evidence" value="ECO:0007669"/>
    <property type="project" value="TreeGrafter"/>
</dbReference>
<feature type="compositionally biased region" description="Low complexity" evidence="1">
    <location>
        <begin position="1039"/>
        <end position="1048"/>
    </location>
</feature>
<dbReference type="KEGG" id="mtm:MYCTH_2311938"/>
<feature type="domain" description="RRN6 beta-propeller" evidence="2">
    <location>
        <begin position="127"/>
        <end position="510"/>
    </location>
</feature>
<dbReference type="eggNOG" id="ENOG502QRAW">
    <property type="taxonomic scope" value="Eukaryota"/>
</dbReference>
<protein>
    <recommendedName>
        <fullName evidence="6">RNA polymerase I-specific transcription initiation factor RRN6-like protein</fullName>
    </recommendedName>
</protein>
<feature type="region of interest" description="Disordered" evidence="1">
    <location>
        <begin position="357"/>
        <end position="383"/>
    </location>
</feature>
<feature type="compositionally biased region" description="Basic and acidic residues" evidence="1">
    <location>
        <begin position="994"/>
        <end position="1003"/>
    </location>
</feature>
<feature type="compositionally biased region" description="Polar residues" evidence="1">
    <location>
        <begin position="928"/>
        <end position="946"/>
    </location>
</feature>
<dbReference type="PANTHER" id="PTHR28221:SF2">
    <property type="entry name" value="RNA POLYMERASE I-SPECIFIC TRANSCRIPTION INITIATION FACTOR RRN6"/>
    <property type="match status" value="1"/>
</dbReference>
<dbReference type="HOGENOM" id="CLU_005807_1_0_1"/>
<feature type="domain" description="RRN6 K-rich C-terminal" evidence="3">
    <location>
        <begin position="868"/>
        <end position="985"/>
    </location>
</feature>
<dbReference type="InterPro" id="IPR048535">
    <property type="entry name" value="RRN6_beta-prop"/>
</dbReference>
<dbReference type="InterPro" id="IPR019350">
    <property type="entry name" value="RNA_pol_I-sp_TIF_RRN6-like"/>
</dbReference>
<reference evidence="4 5" key="1">
    <citation type="journal article" date="2011" name="Nat. Biotechnol.">
        <title>Comparative genomic analysis of the thermophilic biomass-degrading fungi Myceliophthora thermophila and Thielavia terrestris.</title>
        <authorList>
            <person name="Berka R.M."/>
            <person name="Grigoriev I.V."/>
            <person name="Otillar R."/>
            <person name="Salamov A."/>
            <person name="Grimwood J."/>
            <person name="Reid I."/>
            <person name="Ishmael N."/>
            <person name="John T."/>
            <person name="Darmond C."/>
            <person name="Moisan M.-C."/>
            <person name="Henrissat B."/>
            <person name="Coutinho P.M."/>
            <person name="Lombard V."/>
            <person name="Natvig D.O."/>
            <person name="Lindquist E."/>
            <person name="Schmutz J."/>
            <person name="Lucas S."/>
            <person name="Harris P."/>
            <person name="Powlowski J."/>
            <person name="Bellemare A."/>
            <person name="Taylor D."/>
            <person name="Butler G."/>
            <person name="de Vries R.P."/>
            <person name="Allijn I.E."/>
            <person name="van den Brink J."/>
            <person name="Ushinsky S."/>
            <person name="Storms R."/>
            <person name="Powell A.J."/>
            <person name="Paulsen I.T."/>
            <person name="Elbourne L.D.H."/>
            <person name="Baker S.E."/>
            <person name="Magnuson J."/>
            <person name="LaBoissiere S."/>
            <person name="Clutterbuck A.J."/>
            <person name="Martinez D."/>
            <person name="Wogulis M."/>
            <person name="de Leon A.L."/>
            <person name="Rey M.W."/>
            <person name="Tsang A."/>
        </authorList>
    </citation>
    <scope>NUCLEOTIDE SEQUENCE [LARGE SCALE GENOMIC DNA]</scope>
    <source>
        <strain evidence="5">ATCC 42464 / BCRC 31852 / DSM 1799</strain>
    </source>
</reference>
<dbReference type="Pfam" id="PF20639">
    <property type="entry name" value="Rrn6_K-rich"/>
    <property type="match status" value="1"/>
</dbReference>
<feature type="compositionally biased region" description="Basic and acidic residues" evidence="1">
    <location>
        <begin position="367"/>
        <end position="376"/>
    </location>
</feature>
<evidence type="ECO:0000259" key="3">
    <source>
        <dbReference type="Pfam" id="PF20639"/>
    </source>
</evidence>
<dbReference type="OrthoDB" id="4090074at2759"/>
<dbReference type="VEuPathDB" id="FungiDB:MYCTH_2311938"/>
<dbReference type="GO" id="GO:0001179">
    <property type="term" value="F:RNA polymerase I general transcription initiation factor binding"/>
    <property type="evidence" value="ECO:0007669"/>
    <property type="project" value="TreeGrafter"/>
</dbReference>
<dbReference type="EMBL" id="CP003008">
    <property type="protein sequence ID" value="AEO61612.1"/>
    <property type="molecule type" value="Genomic_DNA"/>
</dbReference>
<dbReference type="GO" id="GO:0070860">
    <property type="term" value="C:RNA polymerase I core factor complex"/>
    <property type="evidence" value="ECO:0007669"/>
    <property type="project" value="TreeGrafter"/>
</dbReference>
<feature type="region of interest" description="Disordered" evidence="1">
    <location>
        <begin position="799"/>
        <end position="842"/>
    </location>
</feature>
<dbReference type="GeneID" id="11507142"/>
<feature type="region of interest" description="Disordered" evidence="1">
    <location>
        <begin position="928"/>
        <end position="1066"/>
    </location>
</feature>
<accession>G2QPU9</accession>
<evidence type="ECO:0008006" key="6">
    <source>
        <dbReference type="Google" id="ProtNLM"/>
    </source>
</evidence>
<feature type="compositionally biased region" description="Low complexity" evidence="1">
    <location>
        <begin position="805"/>
        <end position="827"/>
    </location>
</feature>
<dbReference type="GO" id="GO:0042790">
    <property type="term" value="P:nucleolar large rRNA transcription by RNA polymerase I"/>
    <property type="evidence" value="ECO:0007669"/>
    <property type="project" value="TreeGrafter"/>
</dbReference>
<evidence type="ECO:0000256" key="1">
    <source>
        <dbReference type="SAM" id="MobiDB-lite"/>
    </source>
</evidence>
<dbReference type="AlphaFoldDB" id="G2QPU9"/>
<dbReference type="InParanoid" id="G2QPU9"/>
<feature type="compositionally biased region" description="Low complexity" evidence="1">
    <location>
        <begin position="1012"/>
        <end position="1031"/>
    </location>
</feature>
<name>G2QPU9_THET4</name>
<gene>
    <name evidence="4" type="ORF">MYCTH_2311938</name>
</gene>
<feature type="compositionally biased region" description="Low complexity" evidence="1">
    <location>
        <begin position="947"/>
        <end position="962"/>
    </location>
</feature>
<dbReference type="InterPro" id="IPR048536">
    <property type="entry name" value="Rrn6_K-rich"/>
</dbReference>
<organism evidence="4 5">
    <name type="scientific">Thermothelomyces thermophilus (strain ATCC 42464 / BCRC 31852 / DSM 1799)</name>
    <name type="common">Sporotrichum thermophile</name>
    <dbReference type="NCBI Taxonomy" id="573729"/>
    <lineage>
        <taxon>Eukaryota</taxon>
        <taxon>Fungi</taxon>
        <taxon>Dikarya</taxon>
        <taxon>Ascomycota</taxon>
        <taxon>Pezizomycotina</taxon>
        <taxon>Sordariomycetes</taxon>
        <taxon>Sordariomycetidae</taxon>
        <taxon>Sordariales</taxon>
        <taxon>Chaetomiaceae</taxon>
        <taxon>Thermothelomyces</taxon>
    </lineage>
</organism>
<dbReference type="OMA" id="DLPMTQV"/>
<evidence type="ECO:0000313" key="5">
    <source>
        <dbReference type="Proteomes" id="UP000007322"/>
    </source>
</evidence>
<keyword evidence="5" id="KW-1185">Reference proteome</keyword>
<evidence type="ECO:0000313" key="4">
    <source>
        <dbReference type="EMBL" id="AEO61612.1"/>
    </source>
</evidence>
<feature type="compositionally biased region" description="Basic residues" evidence="1">
    <location>
        <begin position="1049"/>
        <end position="1058"/>
    </location>
</feature>
<proteinExistence type="predicted"/>